<dbReference type="OrthoDB" id="9804023at2"/>
<evidence type="ECO:0000313" key="5">
    <source>
        <dbReference type="Proteomes" id="UP000288603"/>
    </source>
</evidence>
<dbReference type="EMBL" id="RZNC01000003">
    <property type="protein sequence ID" value="RWZ61133.1"/>
    <property type="molecule type" value="Genomic_DNA"/>
</dbReference>
<dbReference type="SMART" id="SM00460">
    <property type="entry name" value="TGc"/>
    <property type="match status" value="1"/>
</dbReference>
<dbReference type="PANTHER" id="PTHR42736:SF1">
    <property type="entry name" value="PROTEIN-GLUTAMINE GAMMA-GLUTAMYLTRANSFERASE"/>
    <property type="match status" value="1"/>
</dbReference>
<dbReference type="SUPFAM" id="SSF54001">
    <property type="entry name" value="Cysteine proteinases"/>
    <property type="match status" value="1"/>
</dbReference>
<dbReference type="InterPro" id="IPR052901">
    <property type="entry name" value="Bact_TGase-like"/>
</dbReference>
<keyword evidence="5" id="KW-1185">Reference proteome</keyword>
<evidence type="ECO:0000256" key="2">
    <source>
        <dbReference type="SAM" id="Phobius"/>
    </source>
</evidence>
<reference evidence="4 5" key="1">
    <citation type="submission" date="2018-12" db="EMBL/GenBank/DDBJ databases">
        <authorList>
            <person name="Li F."/>
        </authorList>
    </citation>
    <scope>NUCLEOTIDE SEQUENCE [LARGE SCALE GENOMIC DNA]</scope>
    <source>
        <strain evidence="4 5">8H24J-4-2</strain>
    </source>
</reference>
<feature type="compositionally biased region" description="Basic and acidic residues" evidence="1">
    <location>
        <begin position="10"/>
        <end position="19"/>
    </location>
</feature>
<comment type="caution">
    <text evidence="4">The sequence shown here is derived from an EMBL/GenBank/DDBJ whole genome shotgun (WGS) entry which is preliminary data.</text>
</comment>
<feature type="transmembrane region" description="Helical" evidence="2">
    <location>
        <begin position="218"/>
        <end position="239"/>
    </location>
</feature>
<dbReference type="InterPro" id="IPR021878">
    <property type="entry name" value="TgpA_N"/>
</dbReference>
<evidence type="ECO:0000313" key="4">
    <source>
        <dbReference type="EMBL" id="RWZ61133.1"/>
    </source>
</evidence>
<evidence type="ECO:0000259" key="3">
    <source>
        <dbReference type="SMART" id="SM00460"/>
    </source>
</evidence>
<dbReference type="InterPro" id="IPR038765">
    <property type="entry name" value="Papain-like_cys_pep_sf"/>
</dbReference>
<dbReference type="InterPro" id="IPR025403">
    <property type="entry name" value="TgpA-like_C"/>
</dbReference>
<feature type="region of interest" description="Disordered" evidence="1">
    <location>
        <begin position="1"/>
        <end position="21"/>
    </location>
</feature>
<feature type="transmembrane region" description="Helical" evidence="2">
    <location>
        <begin position="74"/>
        <end position="93"/>
    </location>
</feature>
<dbReference type="Pfam" id="PF11992">
    <property type="entry name" value="TgpA_N"/>
    <property type="match status" value="1"/>
</dbReference>
<dbReference type="Pfam" id="PF01841">
    <property type="entry name" value="Transglut_core"/>
    <property type="match status" value="1"/>
</dbReference>
<keyword evidence="2" id="KW-1133">Transmembrane helix</keyword>
<dbReference type="Proteomes" id="UP000288603">
    <property type="component" value="Unassembled WGS sequence"/>
</dbReference>
<evidence type="ECO:0000256" key="1">
    <source>
        <dbReference type="SAM" id="MobiDB-lite"/>
    </source>
</evidence>
<dbReference type="PANTHER" id="PTHR42736">
    <property type="entry name" value="PROTEIN-GLUTAMINE GAMMA-GLUTAMYLTRANSFERASE"/>
    <property type="match status" value="1"/>
</dbReference>
<feature type="transmembrane region" description="Helical" evidence="2">
    <location>
        <begin position="136"/>
        <end position="157"/>
    </location>
</feature>
<feature type="domain" description="Transglutaminase-like" evidence="3">
    <location>
        <begin position="474"/>
        <end position="548"/>
    </location>
</feature>
<feature type="transmembrane region" description="Helical" evidence="2">
    <location>
        <begin position="177"/>
        <end position="198"/>
    </location>
</feature>
<feature type="compositionally biased region" description="Polar residues" evidence="1">
    <location>
        <begin position="572"/>
        <end position="588"/>
    </location>
</feature>
<protein>
    <submittedName>
        <fullName evidence="4">DUF4129 domain-containing protein</fullName>
    </submittedName>
</protein>
<organism evidence="4 5">
    <name type="scientific">Labedella populi</name>
    <dbReference type="NCBI Taxonomy" id="2498850"/>
    <lineage>
        <taxon>Bacteria</taxon>
        <taxon>Bacillati</taxon>
        <taxon>Actinomycetota</taxon>
        <taxon>Actinomycetes</taxon>
        <taxon>Micrococcales</taxon>
        <taxon>Microbacteriaceae</taxon>
        <taxon>Labedella</taxon>
    </lineage>
</organism>
<keyword evidence="2" id="KW-0472">Membrane</keyword>
<feature type="transmembrane region" description="Helical" evidence="2">
    <location>
        <begin position="23"/>
        <end position="42"/>
    </location>
</feature>
<sequence length="760" mass="79389">MDEATGGWNRADKGDEPARGGRWSTSLALSILLLASLIPLAAVVEGSGWWITAGVAIASVLVPAGVVRSLGGAPWLGSVVGAVTWVLVLVVLFVPDSAILGIVPTVDTVAAVQELAIAAGQSIYVQSVPVDPVTPLLFLLAVGTGAVAVLADVLAVSLRSPAFTGLFALGMLVPPSIFTGSLDMVAYLATAVAFLFVLRSDRPAASSRSARSSSRVGALAVGAAAVAVTIVVGTLVPGFSTRSVVQPDGRSSFGSGVSALADLGRDLLRPGNTPHFAYRTTSTSRQYLRLLTLDRFEGAQWSASGEHPTVAQTDGERLAVPGLTSGVAIEEATVDVEITGLVGDLLPVPFPSVAVAGLRGEWEWDTDGLTVSSGSSSVEGQEYSVTALVIEPTADLLRAAPDDVPDAVAPFLDLPDDVPETVSRVFDEVTAGSATRYDAAYAIQEYLRTEFAYSVSTPIDDGYNGDGFEAIAQFLEARSGYCVHFASAMAILSRMAGIPARVSLGYLPGDRVGSDDGFVAYRVGSNDLHSWPELYFAGVGWVPFEPTPGRGSVPAYAIDASNDSGTDEVPESTVSRAPSATPTPTASDESAVEAGAVARDEPSGLQTGGVALVLLLVVVGVLLSPAAVRSLRRRRRWRAPRGATARDAWDEIVDSATDLGFEVREGDTERDLASRLRRLSLLDPSSADALDRVLAARERERYAHDLGPTADARRLRQDVDRVVEALAASVPVVSRIRAALAPASVLTRRSAADVRPARTG</sequence>
<name>A0A3S4A601_9MICO</name>
<feature type="region of interest" description="Disordered" evidence="1">
    <location>
        <begin position="556"/>
        <end position="600"/>
    </location>
</feature>
<gene>
    <name evidence="4" type="ORF">ELQ92_08820</name>
</gene>
<dbReference type="Gene3D" id="3.10.620.30">
    <property type="match status" value="1"/>
</dbReference>
<keyword evidence="2" id="KW-0812">Transmembrane</keyword>
<dbReference type="AlphaFoldDB" id="A0A3S4A601"/>
<dbReference type="InterPro" id="IPR002931">
    <property type="entry name" value="Transglutaminase-like"/>
</dbReference>
<dbReference type="Pfam" id="PF13559">
    <property type="entry name" value="DUF4129"/>
    <property type="match status" value="1"/>
</dbReference>
<accession>A0A3S4A601</accession>
<feature type="transmembrane region" description="Helical" evidence="2">
    <location>
        <begin position="609"/>
        <end position="628"/>
    </location>
</feature>
<proteinExistence type="predicted"/>
<feature type="transmembrane region" description="Helical" evidence="2">
    <location>
        <begin position="48"/>
        <end position="67"/>
    </location>
</feature>
<dbReference type="RefSeq" id="WP_128498635.1">
    <property type="nucleotide sequence ID" value="NZ_RZNC01000003.1"/>
</dbReference>
<feature type="transmembrane region" description="Helical" evidence="2">
    <location>
        <begin position="99"/>
        <end position="124"/>
    </location>
</feature>